<keyword evidence="12" id="KW-0961">Cell wall biogenesis/degradation</keyword>
<dbReference type="InterPro" id="IPR001460">
    <property type="entry name" value="PCN-bd_Tpept"/>
</dbReference>
<dbReference type="PANTHER" id="PTHR30627">
    <property type="entry name" value="PEPTIDOGLYCAN D,D-TRANSPEPTIDASE"/>
    <property type="match status" value="1"/>
</dbReference>
<evidence type="ECO:0000256" key="3">
    <source>
        <dbReference type="ARBA" id="ARBA00022475"/>
    </source>
</evidence>
<protein>
    <submittedName>
        <fullName evidence="16">Penicillin-binding protein 2</fullName>
    </submittedName>
</protein>
<dbReference type="Gene3D" id="3.40.710.10">
    <property type="entry name" value="DD-peptidase/beta-lactamase superfamily"/>
    <property type="match status" value="1"/>
</dbReference>
<evidence type="ECO:0000256" key="5">
    <source>
        <dbReference type="ARBA" id="ARBA00022670"/>
    </source>
</evidence>
<evidence type="ECO:0000256" key="10">
    <source>
        <dbReference type="ARBA" id="ARBA00022989"/>
    </source>
</evidence>
<evidence type="ECO:0000256" key="6">
    <source>
        <dbReference type="ARBA" id="ARBA00022692"/>
    </source>
</evidence>
<keyword evidence="6 13" id="KW-0812">Transmembrane</keyword>
<keyword evidence="11 13" id="KW-0472">Membrane</keyword>
<comment type="subcellular location">
    <subcellularLocation>
        <location evidence="2">Cell membrane</location>
    </subcellularLocation>
    <subcellularLocation>
        <location evidence="1">Membrane</location>
        <topology evidence="1">Single-pass membrane protein</topology>
    </subcellularLocation>
</comment>
<dbReference type="FunFam" id="3.40.710.10:FF:000024">
    <property type="entry name" value="Penicillin-binding protein 2"/>
    <property type="match status" value="1"/>
</dbReference>
<evidence type="ECO:0000256" key="2">
    <source>
        <dbReference type="ARBA" id="ARBA00004236"/>
    </source>
</evidence>
<dbReference type="Gene3D" id="3.90.1310.10">
    <property type="entry name" value="Penicillin-binding protein 2a (Domain 2)"/>
    <property type="match status" value="1"/>
</dbReference>
<dbReference type="GO" id="GO:0006508">
    <property type="term" value="P:proteolysis"/>
    <property type="evidence" value="ECO:0007669"/>
    <property type="project" value="UniProtKB-KW"/>
</dbReference>
<dbReference type="GO" id="GO:0005886">
    <property type="term" value="C:plasma membrane"/>
    <property type="evidence" value="ECO:0007669"/>
    <property type="project" value="UniProtKB-SubCell"/>
</dbReference>
<dbReference type="GO" id="GO:0009002">
    <property type="term" value="F:serine-type D-Ala-D-Ala carboxypeptidase activity"/>
    <property type="evidence" value="ECO:0007669"/>
    <property type="project" value="InterPro"/>
</dbReference>
<dbReference type="Gene3D" id="3.30.1390.30">
    <property type="entry name" value="Penicillin-binding protein 2a, domain 3"/>
    <property type="match status" value="1"/>
</dbReference>
<feature type="domain" description="Penicillin-binding protein dimerisation" evidence="15">
    <location>
        <begin position="62"/>
        <end position="228"/>
    </location>
</feature>
<evidence type="ECO:0000256" key="11">
    <source>
        <dbReference type="ARBA" id="ARBA00023136"/>
    </source>
</evidence>
<sequence length="601" mass="67584">MSINYRLITKTNLKYEQRVKVIAGIIFFAFTLILIRVGWLQILHGERFLQLSQTSRLRLIPVPNPRGLIVDRKGRIVADNTASFSVGVIPESCTQPEKVFYKLKKVLPRLNVELSREKVEKATNPFRPVVLQENINLSRVTYLMEREQEFPSVVILAQPVRNYPQGKLLGNVVGYLGEVNKKELKRFSILGVEAGDLVGKTGIEKMYNTYLQGEKGGRQVEVDVYGRASKIISEKDPLPGNTLYLTIDLDMQKIAREEMGERKGVVLIADPFTGEILTLLSLPSFDPNLFSRGISGEKWEKLSRHPGDPLENRAIRGEYPPGSTFKLIVAAAALEEKKITPSTTLNCPGSYKVGNRLFKCWREEGHGKVDLKEAIIHSCDVYFYQLGLKIGVEDIIRYARLFGLGKATGVDFPLEKRGLLPTPAWKNQNYKEPWYPGDTANLSIGQGYILVTPIQMLKVINAVANGGYLVRPHLVKKIVNIDEEVVFQSFIEKDKVPISDTTLNLLRQALEGVVKEGTGWRAKNKVVEIAGKTGTVEIEGNENPHNWFVGYAPAENPFLSIVVLVENREEEISIAPQIAGKILSRIFEREQNVSSYQKKNR</sequence>
<dbReference type="InterPro" id="IPR005311">
    <property type="entry name" value="PBP_dimer"/>
</dbReference>
<accession>A0A662DL93</accession>
<dbReference type="Pfam" id="PF03717">
    <property type="entry name" value="PBP_dimer"/>
    <property type="match status" value="1"/>
</dbReference>
<dbReference type="InterPro" id="IPR012338">
    <property type="entry name" value="Beta-lactam/transpept-like"/>
</dbReference>
<dbReference type="NCBIfam" id="TIGR03423">
    <property type="entry name" value="pbp2_mrdA"/>
    <property type="match status" value="1"/>
</dbReference>
<dbReference type="PANTHER" id="PTHR30627:SF2">
    <property type="entry name" value="PEPTIDOGLYCAN D,D-TRANSPEPTIDASE MRDA"/>
    <property type="match status" value="1"/>
</dbReference>
<dbReference type="GO" id="GO:0071972">
    <property type="term" value="F:peptidoglycan L,D-transpeptidase activity"/>
    <property type="evidence" value="ECO:0007669"/>
    <property type="project" value="TreeGrafter"/>
</dbReference>
<evidence type="ECO:0000313" key="16">
    <source>
        <dbReference type="EMBL" id="RLE15071.1"/>
    </source>
</evidence>
<feature type="domain" description="Penicillin-binding protein transpeptidase" evidence="14">
    <location>
        <begin position="264"/>
        <end position="583"/>
    </location>
</feature>
<name>A0A662DL93_UNCAE</name>
<dbReference type="GO" id="GO:0009252">
    <property type="term" value="P:peptidoglycan biosynthetic process"/>
    <property type="evidence" value="ECO:0007669"/>
    <property type="project" value="UniProtKB-KW"/>
</dbReference>
<dbReference type="Pfam" id="PF00905">
    <property type="entry name" value="Transpeptidase"/>
    <property type="match status" value="1"/>
</dbReference>
<dbReference type="GO" id="GO:0008360">
    <property type="term" value="P:regulation of cell shape"/>
    <property type="evidence" value="ECO:0007669"/>
    <property type="project" value="UniProtKB-KW"/>
</dbReference>
<evidence type="ECO:0000256" key="12">
    <source>
        <dbReference type="ARBA" id="ARBA00023316"/>
    </source>
</evidence>
<dbReference type="AlphaFoldDB" id="A0A662DL93"/>
<gene>
    <name evidence="16" type="primary">mrdA</name>
    <name evidence="16" type="ORF">DRJ04_01180</name>
</gene>
<reference evidence="16 17" key="1">
    <citation type="submission" date="2018-06" db="EMBL/GenBank/DDBJ databases">
        <title>Extensive metabolic versatility and redundancy in microbially diverse, dynamic hydrothermal sediments.</title>
        <authorList>
            <person name="Dombrowski N."/>
            <person name="Teske A."/>
            <person name="Baker B.J."/>
        </authorList>
    </citation>
    <scope>NUCLEOTIDE SEQUENCE [LARGE SCALE GENOMIC DNA]</scope>
    <source>
        <strain evidence="16">B3_G15</strain>
    </source>
</reference>
<dbReference type="GO" id="GO:0071555">
    <property type="term" value="P:cell wall organization"/>
    <property type="evidence" value="ECO:0007669"/>
    <property type="project" value="UniProtKB-KW"/>
</dbReference>
<proteinExistence type="predicted"/>
<evidence type="ECO:0000313" key="17">
    <source>
        <dbReference type="Proteomes" id="UP000280417"/>
    </source>
</evidence>
<organism evidence="16 17">
    <name type="scientific">Aerophobetes bacterium</name>
    <dbReference type="NCBI Taxonomy" id="2030807"/>
    <lineage>
        <taxon>Bacteria</taxon>
        <taxon>Candidatus Aerophobota</taxon>
    </lineage>
</organism>
<dbReference type="InterPro" id="IPR050515">
    <property type="entry name" value="Beta-lactam/transpept"/>
</dbReference>
<dbReference type="SUPFAM" id="SSF56519">
    <property type="entry name" value="Penicillin binding protein dimerisation domain"/>
    <property type="match status" value="1"/>
</dbReference>
<evidence type="ECO:0000256" key="8">
    <source>
        <dbReference type="ARBA" id="ARBA00022960"/>
    </source>
</evidence>
<keyword evidence="9" id="KW-0573">Peptidoglycan synthesis</keyword>
<keyword evidence="3" id="KW-1003">Cell membrane</keyword>
<keyword evidence="7" id="KW-0378">Hydrolase</keyword>
<keyword evidence="10 13" id="KW-1133">Transmembrane helix</keyword>
<evidence type="ECO:0000256" key="4">
    <source>
        <dbReference type="ARBA" id="ARBA00022519"/>
    </source>
</evidence>
<evidence type="ECO:0000256" key="7">
    <source>
        <dbReference type="ARBA" id="ARBA00022801"/>
    </source>
</evidence>
<feature type="transmembrane region" description="Helical" evidence="13">
    <location>
        <begin position="21"/>
        <end position="42"/>
    </location>
</feature>
<evidence type="ECO:0000256" key="13">
    <source>
        <dbReference type="SAM" id="Phobius"/>
    </source>
</evidence>
<comment type="caution">
    <text evidence="16">The sequence shown here is derived from an EMBL/GenBank/DDBJ whole genome shotgun (WGS) entry which is preliminary data.</text>
</comment>
<evidence type="ECO:0000259" key="14">
    <source>
        <dbReference type="Pfam" id="PF00905"/>
    </source>
</evidence>
<dbReference type="InterPro" id="IPR017790">
    <property type="entry name" value="Penicillin-binding_protein_2"/>
</dbReference>
<evidence type="ECO:0000256" key="1">
    <source>
        <dbReference type="ARBA" id="ARBA00004167"/>
    </source>
</evidence>
<dbReference type="Proteomes" id="UP000280417">
    <property type="component" value="Unassembled WGS sequence"/>
</dbReference>
<keyword evidence="8" id="KW-0133">Cell shape</keyword>
<evidence type="ECO:0000259" key="15">
    <source>
        <dbReference type="Pfam" id="PF03717"/>
    </source>
</evidence>
<dbReference type="EMBL" id="QMQA01000018">
    <property type="protein sequence ID" value="RLE15071.1"/>
    <property type="molecule type" value="Genomic_DNA"/>
</dbReference>
<dbReference type="GO" id="GO:0008658">
    <property type="term" value="F:penicillin binding"/>
    <property type="evidence" value="ECO:0007669"/>
    <property type="project" value="InterPro"/>
</dbReference>
<dbReference type="SUPFAM" id="SSF56601">
    <property type="entry name" value="beta-lactamase/transpeptidase-like"/>
    <property type="match status" value="1"/>
</dbReference>
<dbReference type="InterPro" id="IPR036138">
    <property type="entry name" value="PBP_dimer_sf"/>
</dbReference>
<evidence type="ECO:0000256" key="9">
    <source>
        <dbReference type="ARBA" id="ARBA00022984"/>
    </source>
</evidence>
<keyword evidence="5" id="KW-0645">Protease</keyword>
<keyword evidence="4" id="KW-0997">Cell inner membrane</keyword>